<keyword evidence="1" id="KW-0235">DNA replication</keyword>
<keyword evidence="5" id="KW-1185">Reference proteome</keyword>
<keyword evidence="2" id="KW-0346">Stress response</keyword>
<protein>
    <recommendedName>
        <fullName evidence="6">J domain-containing protein</fullName>
    </recommendedName>
</protein>
<dbReference type="InterPro" id="IPR036869">
    <property type="entry name" value="J_dom_sf"/>
</dbReference>
<evidence type="ECO:0000313" key="5">
    <source>
        <dbReference type="Proteomes" id="UP000676456"/>
    </source>
</evidence>
<feature type="coiled-coil region" evidence="3">
    <location>
        <begin position="131"/>
        <end position="190"/>
    </location>
</feature>
<organism evidence="4 5">
    <name type="scientific">Lederbergia citrea</name>
    <dbReference type="NCBI Taxonomy" id="2833581"/>
    <lineage>
        <taxon>Bacteria</taxon>
        <taxon>Bacillati</taxon>
        <taxon>Bacillota</taxon>
        <taxon>Bacilli</taxon>
        <taxon>Bacillales</taxon>
        <taxon>Bacillaceae</taxon>
        <taxon>Lederbergia</taxon>
    </lineage>
</organism>
<reference evidence="4 5" key="1">
    <citation type="submission" date="2021-05" db="EMBL/GenBank/DDBJ databases">
        <title>Novel Bacillus species.</title>
        <authorList>
            <person name="Liu G."/>
        </authorList>
    </citation>
    <scope>NUCLEOTIDE SEQUENCE [LARGE SCALE GENOMIC DNA]</scope>
    <source>
        <strain evidence="4 5">FJAT-49682</strain>
    </source>
</reference>
<sequence>MNTDQAFDLLKDAGIKESIGIQTVRRWLREGKIKYEGGKGNRKSGYIIDDIDQAIELLKDAGLTESISVQTVRRWLGEGKIKYEEANEKRKTEYIINDTTTKLLINDRIDQNMDEIIHRLKSKIQAQDKYIEGMEELHENAKQSIIQQRDKLKKELVILKNEVSILQNASNDLLKENMELRYELRNLKESKKENYHFTTITQSKNYSKKLGFSKMATNKEVLSEYKGLLKITHPDHGGNAKLFHYIKTDYENFRNSIKGK</sequence>
<dbReference type="SUPFAM" id="SSF46565">
    <property type="entry name" value="Chaperone J-domain"/>
    <property type="match status" value="1"/>
</dbReference>
<proteinExistence type="predicted"/>
<keyword evidence="3" id="KW-0175">Coiled coil</keyword>
<dbReference type="RefSeq" id="WP_213099745.1">
    <property type="nucleotide sequence ID" value="NZ_JAGYPH010000004.1"/>
</dbReference>
<name>A0A942URA0_9BACI</name>
<evidence type="ECO:0000256" key="1">
    <source>
        <dbReference type="ARBA" id="ARBA00022705"/>
    </source>
</evidence>
<dbReference type="Gene3D" id="1.10.287.110">
    <property type="entry name" value="DnaJ domain"/>
    <property type="match status" value="1"/>
</dbReference>
<comment type="caution">
    <text evidence="4">The sequence shown here is derived from an EMBL/GenBank/DDBJ whole genome shotgun (WGS) entry which is preliminary data.</text>
</comment>
<gene>
    <name evidence="4" type="ORF">KHA91_18505</name>
</gene>
<dbReference type="Proteomes" id="UP000676456">
    <property type="component" value="Unassembled WGS sequence"/>
</dbReference>
<dbReference type="GO" id="GO:0006260">
    <property type="term" value="P:DNA replication"/>
    <property type="evidence" value="ECO:0007669"/>
    <property type="project" value="UniProtKB-KW"/>
</dbReference>
<dbReference type="AlphaFoldDB" id="A0A942URA0"/>
<accession>A0A942URA0</accession>
<evidence type="ECO:0000256" key="2">
    <source>
        <dbReference type="ARBA" id="ARBA00023016"/>
    </source>
</evidence>
<evidence type="ECO:0008006" key="6">
    <source>
        <dbReference type="Google" id="ProtNLM"/>
    </source>
</evidence>
<evidence type="ECO:0000313" key="4">
    <source>
        <dbReference type="EMBL" id="MBS4224707.1"/>
    </source>
</evidence>
<evidence type="ECO:0000256" key="3">
    <source>
        <dbReference type="SAM" id="Coils"/>
    </source>
</evidence>
<dbReference type="EMBL" id="JAGYPN010000004">
    <property type="protein sequence ID" value="MBS4224707.1"/>
    <property type="molecule type" value="Genomic_DNA"/>
</dbReference>